<dbReference type="AlphaFoldDB" id="A0A178M387"/>
<dbReference type="EMBL" id="LWCS01000002">
    <property type="protein sequence ID" value="OAN41764.1"/>
    <property type="molecule type" value="Genomic_DNA"/>
</dbReference>
<name>A0A178M387_MYCIR</name>
<evidence type="ECO:0000313" key="3">
    <source>
        <dbReference type="Proteomes" id="UP000078396"/>
    </source>
</evidence>
<gene>
    <name evidence="2" type="ORF">A4X20_02590</name>
</gene>
<reference evidence="2 3" key="1">
    <citation type="submission" date="2016-04" db="EMBL/GenBank/DDBJ databases">
        <title>Draft Genome Sequences of Staphylococcus capitis Strain H36, S. capitis Strain H65, S. cohnii Strain H62, S. hominis Strain H69, Mycobacterium iranicum Strain H39, Plantibacter sp. Strain H53, Pseudomonas oryzihabitans Strain H72, and Microbacterium sp. Strain H83, isolated from residential settings.</title>
        <authorList>
            <person name="Lymperopoulou D."/>
            <person name="Adams R.I."/>
            <person name="Lindow S."/>
            <person name="Coil D.A."/>
            <person name="Jospin G."/>
            <person name="Eisen J.A."/>
        </authorList>
    </citation>
    <scope>NUCLEOTIDE SEQUENCE [LARGE SCALE GENOMIC DNA]</scope>
    <source>
        <strain evidence="2 3">H39</strain>
    </source>
</reference>
<dbReference type="Gene3D" id="3.10.450.50">
    <property type="match status" value="1"/>
</dbReference>
<dbReference type="SUPFAM" id="SSF54427">
    <property type="entry name" value="NTF2-like"/>
    <property type="match status" value="1"/>
</dbReference>
<comment type="caution">
    <text evidence="2">The sequence shown here is derived from an EMBL/GenBank/DDBJ whole genome shotgun (WGS) entry which is preliminary data.</text>
</comment>
<dbReference type="Pfam" id="PF12680">
    <property type="entry name" value="SnoaL_2"/>
    <property type="match status" value="1"/>
</dbReference>
<organism evidence="2 3">
    <name type="scientific">Mycolicibacterium iranicum</name>
    <name type="common">Mycobacterium iranicum</name>
    <dbReference type="NCBI Taxonomy" id="912594"/>
    <lineage>
        <taxon>Bacteria</taxon>
        <taxon>Bacillati</taxon>
        <taxon>Actinomycetota</taxon>
        <taxon>Actinomycetes</taxon>
        <taxon>Mycobacteriales</taxon>
        <taxon>Mycobacteriaceae</taxon>
        <taxon>Mycolicibacterium</taxon>
    </lineage>
</organism>
<dbReference type="InterPro" id="IPR037401">
    <property type="entry name" value="SnoaL-like"/>
</dbReference>
<dbReference type="STRING" id="912594.AWC12_12865"/>
<dbReference type="Proteomes" id="UP000078396">
    <property type="component" value="Unassembled WGS sequence"/>
</dbReference>
<sequence>MSPLTAQTRREHANAVIDRALDLLLAHDMTGFAQLWAPDGTMEFPFAAAGQPARLDGRSAVADYLSGYTEMLDVRAITSEVRHQTGDPSTVILEFEVDGVAVAAQKPYRMRYVAVVTVGEDGIENYRDYWSPQAAAEVLGETE</sequence>
<evidence type="ECO:0000259" key="1">
    <source>
        <dbReference type="Pfam" id="PF12680"/>
    </source>
</evidence>
<dbReference type="OrthoDB" id="3681559at2"/>
<evidence type="ECO:0000313" key="2">
    <source>
        <dbReference type="EMBL" id="OAN41764.1"/>
    </source>
</evidence>
<dbReference type="RefSeq" id="WP_064279966.1">
    <property type="nucleotide sequence ID" value="NZ_LWCS01000002.1"/>
</dbReference>
<accession>A0A178M387</accession>
<dbReference type="InterPro" id="IPR032710">
    <property type="entry name" value="NTF2-like_dom_sf"/>
</dbReference>
<feature type="domain" description="SnoaL-like" evidence="1">
    <location>
        <begin position="18"/>
        <end position="122"/>
    </location>
</feature>
<proteinExistence type="predicted"/>
<protein>
    <recommendedName>
        <fullName evidence="1">SnoaL-like domain-containing protein</fullName>
    </recommendedName>
</protein>